<dbReference type="OrthoDB" id="9794842at2"/>
<evidence type="ECO:0000256" key="1">
    <source>
        <dbReference type="ARBA" id="ARBA00001561"/>
    </source>
</evidence>
<comment type="catalytic activity">
    <reaction evidence="1">
        <text>Hydrolyzes the link between N-acetylmuramoyl residues and L-amino acid residues in certain cell-wall glycopeptides.</text>
        <dbReference type="EC" id="3.5.1.28"/>
    </reaction>
</comment>
<evidence type="ECO:0000313" key="9">
    <source>
        <dbReference type="Proteomes" id="UP000295131"/>
    </source>
</evidence>
<keyword evidence="4" id="KW-0378">Hydrolase</keyword>
<dbReference type="GO" id="GO:0008745">
    <property type="term" value="F:N-acetylmuramoyl-L-alanine amidase activity"/>
    <property type="evidence" value="ECO:0007669"/>
    <property type="project" value="UniProtKB-EC"/>
</dbReference>
<accession>A0A4R5PH96</accession>
<dbReference type="RefSeq" id="WP_133285616.1">
    <property type="nucleotide sequence ID" value="NZ_SMSI01000004.1"/>
</dbReference>
<dbReference type="EC" id="3.5.1.28" evidence="3"/>
<evidence type="ECO:0000259" key="7">
    <source>
        <dbReference type="SMART" id="SM00644"/>
    </source>
</evidence>
<dbReference type="AlphaFoldDB" id="A0A4R5PH96"/>
<dbReference type="InterPro" id="IPR051206">
    <property type="entry name" value="NAMLAA_amidase_2"/>
</dbReference>
<keyword evidence="5" id="KW-0961">Cell wall biogenesis/degradation</keyword>
<dbReference type="GO" id="GO:0009253">
    <property type="term" value="P:peptidoglycan catabolic process"/>
    <property type="evidence" value="ECO:0007669"/>
    <property type="project" value="InterPro"/>
</dbReference>
<evidence type="ECO:0000313" key="8">
    <source>
        <dbReference type="EMBL" id="TDH34270.1"/>
    </source>
</evidence>
<protein>
    <recommendedName>
        <fullName evidence="3">N-acetylmuramoyl-L-alanine amidase</fullName>
        <ecNumber evidence="3">3.5.1.28</ecNumber>
    </recommendedName>
</protein>
<evidence type="ECO:0000256" key="4">
    <source>
        <dbReference type="ARBA" id="ARBA00022801"/>
    </source>
</evidence>
<evidence type="ECO:0000256" key="6">
    <source>
        <dbReference type="SAM" id="MobiDB-lite"/>
    </source>
</evidence>
<dbReference type="InterPro" id="IPR036365">
    <property type="entry name" value="PGBD-like_sf"/>
</dbReference>
<dbReference type="CDD" id="cd06583">
    <property type="entry name" value="PGRP"/>
    <property type="match status" value="1"/>
</dbReference>
<dbReference type="PANTHER" id="PTHR30417">
    <property type="entry name" value="N-ACETYLMURAMOYL-L-ALANINE AMIDASE AMID"/>
    <property type="match status" value="1"/>
</dbReference>
<feature type="region of interest" description="Disordered" evidence="6">
    <location>
        <begin position="1"/>
        <end position="32"/>
    </location>
</feature>
<dbReference type="Proteomes" id="UP000295131">
    <property type="component" value="Unassembled WGS sequence"/>
</dbReference>
<comment type="caution">
    <text evidence="8">The sequence shown here is derived from an EMBL/GenBank/DDBJ whole genome shotgun (WGS) entry which is preliminary data.</text>
</comment>
<proteinExistence type="inferred from homology"/>
<dbReference type="Pfam" id="PF01471">
    <property type="entry name" value="PG_binding_1"/>
    <property type="match status" value="1"/>
</dbReference>
<reference evidence="8 9" key="1">
    <citation type="journal article" date="2013" name="Int. J. Syst. Evol. Microbiol.">
        <title>Hoeflea suaedae sp. nov., an endophytic bacterium isolated from the root of the halophyte Suaeda maritima.</title>
        <authorList>
            <person name="Chung E.J."/>
            <person name="Park J.A."/>
            <person name="Pramanik P."/>
            <person name="Bibi F."/>
            <person name="Jeon C.O."/>
            <person name="Chung Y.R."/>
        </authorList>
    </citation>
    <scope>NUCLEOTIDE SEQUENCE [LARGE SCALE GENOMIC DNA]</scope>
    <source>
        <strain evidence="8 9">YC6898</strain>
    </source>
</reference>
<evidence type="ECO:0000256" key="3">
    <source>
        <dbReference type="ARBA" id="ARBA00011901"/>
    </source>
</evidence>
<dbReference type="SUPFAM" id="SSF47090">
    <property type="entry name" value="PGBD-like"/>
    <property type="match status" value="1"/>
</dbReference>
<dbReference type="GO" id="GO:0009254">
    <property type="term" value="P:peptidoglycan turnover"/>
    <property type="evidence" value="ECO:0007669"/>
    <property type="project" value="TreeGrafter"/>
</dbReference>
<dbReference type="Gene3D" id="1.10.101.10">
    <property type="entry name" value="PGBD-like superfamily/PGBD"/>
    <property type="match status" value="1"/>
</dbReference>
<evidence type="ECO:0000256" key="2">
    <source>
        <dbReference type="ARBA" id="ARBA00007553"/>
    </source>
</evidence>
<dbReference type="Pfam" id="PF01510">
    <property type="entry name" value="Amidase_2"/>
    <property type="match status" value="1"/>
</dbReference>
<name>A0A4R5PH96_9HYPH</name>
<keyword evidence="9" id="KW-1185">Reference proteome</keyword>
<dbReference type="InterPro" id="IPR036505">
    <property type="entry name" value="Amidase/PGRP_sf"/>
</dbReference>
<dbReference type="SUPFAM" id="SSF55846">
    <property type="entry name" value="N-acetylmuramoyl-L-alanine amidase-like"/>
    <property type="match status" value="1"/>
</dbReference>
<sequence length="257" mass="27839">MTGFDPDYPPALVRASPNFGPRRGGSSEPRQPDMVLLHYTGMDTAKGALERLCDANAEVSAHYLVDEGGIVTQMVPESHRAWHAGKSYWKGEADVNSASIGIEIANKGHEAGCPAYPVVQMRAVARLCRDIIARRGIAPDRILGHSDVAIGRKIDPGEWFDWAWLAGEGVGHWVEPQPIGGGRFFQQGDSGPPVEALQTMLSLYGYETETHGIFGARTQGAVMAFQRHFRPARVDGVADASTISTLHKLLSELPTLA</sequence>
<comment type="similarity">
    <text evidence="2">Belongs to the N-acetylmuramoyl-L-alanine amidase 2 family.</text>
</comment>
<gene>
    <name evidence="8" type="ORF">E2A64_16480</name>
</gene>
<dbReference type="InterPro" id="IPR002502">
    <property type="entry name" value="Amidase_domain"/>
</dbReference>
<dbReference type="GO" id="GO:0071555">
    <property type="term" value="P:cell wall organization"/>
    <property type="evidence" value="ECO:0007669"/>
    <property type="project" value="UniProtKB-KW"/>
</dbReference>
<dbReference type="PANTHER" id="PTHR30417:SF1">
    <property type="entry name" value="N-ACETYLMURAMOYL-L-ALANINE AMIDASE AMID"/>
    <property type="match status" value="1"/>
</dbReference>
<dbReference type="SMART" id="SM00644">
    <property type="entry name" value="Ami_2"/>
    <property type="match status" value="1"/>
</dbReference>
<dbReference type="InterPro" id="IPR002477">
    <property type="entry name" value="Peptidoglycan-bd-like"/>
</dbReference>
<dbReference type="EMBL" id="SMSI01000004">
    <property type="protein sequence ID" value="TDH34270.1"/>
    <property type="molecule type" value="Genomic_DNA"/>
</dbReference>
<organism evidence="8 9">
    <name type="scientific">Pseudohoeflea suaedae</name>
    <dbReference type="NCBI Taxonomy" id="877384"/>
    <lineage>
        <taxon>Bacteria</taxon>
        <taxon>Pseudomonadati</taxon>
        <taxon>Pseudomonadota</taxon>
        <taxon>Alphaproteobacteria</taxon>
        <taxon>Hyphomicrobiales</taxon>
        <taxon>Rhizobiaceae</taxon>
        <taxon>Pseudohoeflea</taxon>
    </lineage>
</organism>
<evidence type="ECO:0000256" key="5">
    <source>
        <dbReference type="ARBA" id="ARBA00023316"/>
    </source>
</evidence>
<dbReference type="InterPro" id="IPR036366">
    <property type="entry name" value="PGBDSf"/>
</dbReference>
<dbReference type="GO" id="GO:0019867">
    <property type="term" value="C:outer membrane"/>
    <property type="evidence" value="ECO:0007669"/>
    <property type="project" value="TreeGrafter"/>
</dbReference>
<dbReference type="Gene3D" id="3.40.80.10">
    <property type="entry name" value="Peptidoglycan recognition protein-like"/>
    <property type="match status" value="1"/>
</dbReference>
<feature type="domain" description="N-acetylmuramoyl-L-alanine amidase" evidence="7">
    <location>
        <begin position="20"/>
        <end position="157"/>
    </location>
</feature>